<dbReference type="Proteomes" id="UP001608902">
    <property type="component" value="Unassembled WGS sequence"/>
</dbReference>
<name>A0ABD6ETU4_9BILA</name>
<dbReference type="EMBL" id="JBGFUD010010552">
    <property type="protein sequence ID" value="MFH4982945.1"/>
    <property type="molecule type" value="Genomic_DNA"/>
</dbReference>
<keyword evidence="2" id="KW-1185">Reference proteome</keyword>
<proteinExistence type="predicted"/>
<gene>
    <name evidence="1" type="ORF">AB6A40_009654</name>
</gene>
<evidence type="ECO:0000313" key="1">
    <source>
        <dbReference type="EMBL" id="MFH4982945.1"/>
    </source>
</evidence>
<evidence type="ECO:0000313" key="2">
    <source>
        <dbReference type="Proteomes" id="UP001608902"/>
    </source>
</evidence>
<protein>
    <submittedName>
        <fullName evidence="1">Uncharacterized protein</fullName>
    </submittedName>
</protein>
<organism evidence="1 2">
    <name type="scientific">Gnathostoma spinigerum</name>
    <dbReference type="NCBI Taxonomy" id="75299"/>
    <lineage>
        <taxon>Eukaryota</taxon>
        <taxon>Metazoa</taxon>
        <taxon>Ecdysozoa</taxon>
        <taxon>Nematoda</taxon>
        <taxon>Chromadorea</taxon>
        <taxon>Rhabditida</taxon>
        <taxon>Spirurina</taxon>
        <taxon>Gnathostomatomorpha</taxon>
        <taxon>Gnathostomatoidea</taxon>
        <taxon>Gnathostomatidae</taxon>
        <taxon>Gnathostoma</taxon>
    </lineage>
</organism>
<sequence length="183" mass="19913">MRFETLSTIMFSANETPTLISSELANSNTVLKGPQKMAASEAQKQTTKTVVMTHSKESQMTSASIPIENNASSTTNTDFSITLQNAVSTNAVKTPTFTTALHSPSNFPNLSHSLNMSESDHITSAQKGKVNTTKSATASTWTSSFHSLIDWPSKGKNEFLLVQVKTSKTMHDLFSGRFFNSII</sequence>
<accession>A0ABD6ETU4</accession>
<dbReference type="AlphaFoldDB" id="A0ABD6ETU4"/>
<comment type="caution">
    <text evidence="1">The sequence shown here is derived from an EMBL/GenBank/DDBJ whole genome shotgun (WGS) entry which is preliminary data.</text>
</comment>
<reference evidence="1 2" key="1">
    <citation type="submission" date="2024-08" db="EMBL/GenBank/DDBJ databases">
        <title>Gnathostoma spinigerum genome.</title>
        <authorList>
            <person name="Gonzalez-Bertolin B."/>
            <person name="Monzon S."/>
            <person name="Zaballos A."/>
            <person name="Jimenez P."/>
            <person name="Dekumyoy P."/>
            <person name="Varona S."/>
            <person name="Cuesta I."/>
            <person name="Sumanam S."/>
            <person name="Adisakwattana P."/>
            <person name="Gasser R.B."/>
            <person name="Hernandez-Gonzalez A."/>
            <person name="Young N.D."/>
            <person name="Perteguer M.J."/>
        </authorList>
    </citation>
    <scope>NUCLEOTIDE SEQUENCE [LARGE SCALE GENOMIC DNA]</scope>
    <source>
        <strain evidence="1">AL3</strain>
        <tissue evidence="1">Liver</tissue>
    </source>
</reference>